<dbReference type="AlphaFoldDB" id="A0A951QBQ6"/>
<feature type="chain" id="PRO_5037959100" evidence="2">
    <location>
        <begin position="29"/>
        <end position="112"/>
    </location>
</feature>
<name>A0A951QBQ6_9CYAN</name>
<accession>A0A951QBQ6</accession>
<protein>
    <submittedName>
        <fullName evidence="3">Uncharacterized protein</fullName>
    </submittedName>
</protein>
<dbReference type="EMBL" id="JAHHHD010000015">
    <property type="protein sequence ID" value="MBW4659863.1"/>
    <property type="molecule type" value="Genomic_DNA"/>
</dbReference>
<organism evidence="3 4">
    <name type="scientific">Drouetiella hepatica Uher 2000/2452</name>
    <dbReference type="NCBI Taxonomy" id="904376"/>
    <lineage>
        <taxon>Bacteria</taxon>
        <taxon>Bacillati</taxon>
        <taxon>Cyanobacteriota</taxon>
        <taxon>Cyanophyceae</taxon>
        <taxon>Oculatellales</taxon>
        <taxon>Oculatellaceae</taxon>
        <taxon>Drouetiella</taxon>
    </lineage>
</organism>
<reference evidence="3" key="1">
    <citation type="submission" date="2021-05" db="EMBL/GenBank/DDBJ databases">
        <authorList>
            <person name="Pietrasiak N."/>
            <person name="Ward R."/>
            <person name="Stajich J.E."/>
            <person name="Kurbessoian T."/>
        </authorList>
    </citation>
    <scope>NUCLEOTIDE SEQUENCE</scope>
    <source>
        <strain evidence="3">UHER 2000/2452</strain>
    </source>
</reference>
<dbReference type="Proteomes" id="UP000757435">
    <property type="component" value="Unassembled WGS sequence"/>
</dbReference>
<evidence type="ECO:0000313" key="3">
    <source>
        <dbReference type="EMBL" id="MBW4659863.1"/>
    </source>
</evidence>
<reference evidence="3" key="2">
    <citation type="journal article" date="2022" name="Microbiol. Resour. Announc.">
        <title>Metagenome Sequencing to Explore Phylogenomics of Terrestrial Cyanobacteria.</title>
        <authorList>
            <person name="Ward R.D."/>
            <person name="Stajich J.E."/>
            <person name="Johansen J.R."/>
            <person name="Huntemann M."/>
            <person name="Clum A."/>
            <person name="Foster B."/>
            <person name="Foster B."/>
            <person name="Roux S."/>
            <person name="Palaniappan K."/>
            <person name="Varghese N."/>
            <person name="Mukherjee S."/>
            <person name="Reddy T.B.K."/>
            <person name="Daum C."/>
            <person name="Copeland A."/>
            <person name="Chen I.A."/>
            <person name="Ivanova N.N."/>
            <person name="Kyrpides N.C."/>
            <person name="Shapiro N."/>
            <person name="Eloe-Fadrosh E.A."/>
            <person name="Pietrasiak N."/>
        </authorList>
    </citation>
    <scope>NUCLEOTIDE SEQUENCE</scope>
    <source>
        <strain evidence="3">UHER 2000/2452</strain>
    </source>
</reference>
<comment type="caution">
    <text evidence="3">The sequence shown here is derived from an EMBL/GenBank/DDBJ whole genome shotgun (WGS) entry which is preliminary data.</text>
</comment>
<sequence>MIRRLILVAIGVFFAMATLIASPASVNAAGFLDRFQGVQQSNQKLQEDQSSKQEEYLQQSQYAQDKQADQMQQAAQGKDGQYSYSNNQANQPDSQNAGQSAQVKSESAATPD</sequence>
<feature type="compositionally biased region" description="Basic and acidic residues" evidence="1">
    <location>
        <begin position="45"/>
        <end position="55"/>
    </location>
</feature>
<proteinExistence type="predicted"/>
<evidence type="ECO:0000313" key="4">
    <source>
        <dbReference type="Proteomes" id="UP000757435"/>
    </source>
</evidence>
<feature type="signal peptide" evidence="2">
    <location>
        <begin position="1"/>
        <end position="28"/>
    </location>
</feature>
<feature type="compositionally biased region" description="Low complexity" evidence="1">
    <location>
        <begin position="61"/>
        <end position="81"/>
    </location>
</feature>
<evidence type="ECO:0000256" key="2">
    <source>
        <dbReference type="SAM" id="SignalP"/>
    </source>
</evidence>
<feature type="compositionally biased region" description="Polar residues" evidence="1">
    <location>
        <begin position="82"/>
        <end position="112"/>
    </location>
</feature>
<keyword evidence="2" id="KW-0732">Signal</keyword>
<evidence type="ECO:0000256" key="1">
    <source>
        <dbReference type="SAM" id="MobiDB-lite"/>
    </source>
</evidence>
<gene>
    <name evidence="3" type="ORF">KME15_14400</name>
</gene>
<feature type="region of interest" description="Disordered" evidence="1">
    <location>
        <begin position="40"/>
        <end position="112"/>
    </location>
</feature>